<dbReference type="InterPro" id="IPR003439">
    <property type="entry name" value="ABC_transporter-like_ATP-bd"/>
</dbReference>
<feature type="domain" description="ABC transporter" evidence="7">
    <location>
        <begin position="334"/>
        <end position="617"/>
    </location>
</feature>
<dbReference type="PROSITE" id="PS50893">
    <property type="entry name" value="ABC_TRANSPORTER_2"/>
    <property type="match status" value="1"/>
</dbReference>
<dbReference type="InterPro" id="IPR027417">
    <property type="entry name" value="P-loop_NTPase"/>
</dbReference>
<evidence type="ECO:0000259" key="8">
    <source>
        <dbReference type="PROSITE" id="PS50929"/>
    </source>
</evidence>
<accession>A0ABT4IBB1</accession>
<evidence type="ECO:0000256" key="2">
    <source>
        <dbReference type="ARBA" id="ARBA00022692"/>
    </source>
</evidence>
<evidence type="ECO:0000256" key="6">
    <source>
        <dbReference type="SAM" id="Phobius"/>
    </source>
</evidence>
<dbReference type="Pfam" id="PF00664">
    <property type="entry name" value="ABC_membrane"/>
    <property type="match status" value="1"/>
</dbReference>
<keyword evidence="4 6" id="KW-0472">Membrane</keyword>
<feature type="domain" description="ABC transmembrane type-1" evidence="8">
    <location>
        <begin position="45"/>
        <end position="325"/>
    </location>
</feature>
<dbReference type="PANTHER" id="PTHR43394">
    <property type="entry name" value="ATP-DEPENDENT PERMEASE MDL1, MITOCHONDRIAL"/>
    <property type="match status" value="1"/>
</dbReference>
<feature type="transmembrane region" description="Helical" evidence="6">
    <location>
        <begin position="80"/>
        <end position="97"/>
    </location>
</feature>
<keyword evidence="2 6" id="KW-0812">Transmembrane</keyword>
<gene>
    <name evidence="9" type="ORF">OHJ16_11420</name>
</gene>
<dbReference type="CDD" id="cd07346">
    <property type="entry name" value="ABC_6TM_exporters"/>
    <property type="match status" value="1"/>
</dbReference>
<keyword evidence="9" id="KW-0067">ATP-binding</keyword>
<comment type="caution">
    <text evidence="9">The sequence shown here is derived from an EMBL/GenBank/DDBJ whole genome shotgun (WGS) entry which is preliminary data.</text>
</comment>
<reference evidence="9" key="1">
    <citation type="submission" date="2022-10" db="EMBL/GenBank/DDBJ databases">
        <title>Genome sequence of Actinomyces israelii ATCC 10048.</title>
        <authorList>
            <person name="Watt R.M."/>
            <person name="Tong W.M."/>
        </authorList>
    </citation>
    <scope>NUCLEOTIDE SEQUENCE</scope>
    <source>
        <strain evidence="9">ATCC 10048</strain>
    </source>
</reference>
<dbReference type="RefSeq" id="WP_268918008.1">
    <property type="nucleotide sequence ID" value="NZ_JAPTMY010000026.1"/>
</dbReference>
<feature type="transmembrane region" description="Helical" evidence="6">
    <location>
        <begin position="168"/>
        <end position="201"/>
    </location>
</feature>
<keyword evidence="9" id="KW-0547">Nucleotide-binding</keyword>
<protein>
    <submittedName>
        <fullName evidence="9">ABC transporter ATP-binding protein</fullName>
    </submittedName>
</protein>
<name>A0ABT4IBB1_9ACTO</name>
<feature type="transmembrane region" description="Helical" evidence="6">
    <location>
        <begin position="271"/>
        <end position="290"/>
    </location>
</feature>
<comment type="subcellular location">
    <subcellularLocation>
        <location evidence="1">Cell membrane</location>
        <topology evidence="1">Multi-pass membrane protein</topology>
    </subcellularLocation>
</comment>
<dbReference type="Gene3D" id="1.20.1560.10">
    <property type="entry name" value="ABC transporter type 1, transmembrane domain"/>
    <property type="match status" value="1"/>
</dbReference>
<dbReference type="Pfam" id="PF00005">
    <property type="entry name" value="ABC_tran"/>
    <property type="match status" value="1"/>
</dbReference>
<feature type="transmembrane region" description="Helical" evidence="6">
    <location>
        <begin position="45"/>
        <end position="68"/>
    </location>
</feature>
<feature type="transmembrane region" description="Helical" evidence="6">
    <location>
        <begin position="302"/>
        <end position="323"/>
    </location>
</feature>
<keyword evidence="3 6" id="KW-1133">Transmembrane helix</keyword>
<dbReference type="InterPro" id="IPR017871">
    <property type="entry name" value="ABC_transporter-like_CS"/>
</dbReference>
<evidence type="ECO:0000256" key="5">
    <source>
        <dbReference type="SAM" id="MobiDB-lite"/>
    </source>
</evidence>
<proteinExistence type="predicted"/>
<evidence type="ECO:0000259" key="7">
    <source>
        <dbReference type="PROSITE" id="PS50893"/>
    </source>
</evidence>
<evidence type="ECO:0000313" key="9">
    <source>
        <dbReference type="EMBL" id="MCZ0858649.1"/>
    </source>
</evidence>
<dbReference type="PROSITE" id="PS00211">
    <property type="entry name" value="ABC_TRANSPORTER_1"/>
    <property type="match status" value="1"/>
</dbReference>
<feature type="region of interest" description="Disordered" evidence="5">
    <location>
        <begin position="627"/>
        <end position="665"/>
    </location>
</feature>
<dbReference type="Proteomes" id="UP001072034">
    <property type="component" value="Unassembled WGS sequence"/>
</dbReference>
<dbReference type="PANTHER" id="PTHR43394:SF1">
    <property type="entry name" value="ATP-BINDING CASSETTE SUB-FAMILY B MEMBER 10, MITOCHONDRIAL"/>
    <property type="match status" value="1"/>
</dbReference>
<dbReference type="SUPFAM" id="SSF90123">
    <property type="entry name" value="ABC transporter transmembrane region"/>
    <property type="match status" value="1"/>
</dbReference>
<dbReference type="InterPro" id="IPR039421">
    <property type="entry name" value="Type_1_exporter"/>
</dbReference>
<dbReference type="InterPro" id="IPR011527">
    <property type="entry name" value="ABC1_TM_dom"/>
</dbReference>
<evidence type="ECO:0000256" key="4">
    <source>
        <dbReference type="ARBA" id="ARBA00023136"/>
    </source>
</evidence>
<dbReference type="GO" id="GO:0005524">
    <property type="term" value="F:ATP binding"/>
    <property type="evidence" value="ECO:0007669"/>
    <property type="project" value="UniProtKB-KW"/>
</dbReference>
<feature type="compositionally biased region" description="Low complexity" evidence="5">
    <location>
        <begin position="645"/>
        <end position="665"/>
    </location>
</feature>
<dbReference type="SUPFAM" id="SSF52540">
    <property type="entry name" value="P-loop containing nucleoside triphosphate hydrolases"/>
    <property type="match status" value="1"/>
</dbReference>
<sequence length="665" mass="69392">MPMPLLHAAGWLIPAPDAPLPQPPSSRVRALLGWLARRAAGPLTVAGLAAVVSNTIQAIVPTFLGAALDSGIENGLNARLWTICLSLLVLFVVYAVGDTAQSYFGVLAWMRTNFDVARLVGRQVSITGADLPHQVSTGEVASVVASDAQYIGNFFERLPPLIGSAVSFAVVAVLMVSVSVRLGLIVLIGMPLVAWIVTLVIRPLQRHQAVQREAQSEVTTITTDTVAGLRILRGIGGEDVFARRYREASQELRRRGVEVAGTQSVLMSLQVLLPGLFVAVVVWAAARMAIDGAISAGELVTFYGYTAYLSWPLMVFSASVQDYTRAMVGLRRLGRLLDVVPAAGTAAERLALDPADGETAAGEIIDAASGVRFAPGRMTAVVAADPGASTALATRLGRFDDDAPAVTLAGRPLTGMPLRDVRASIVVSGATAELFTGTLREALDVRGAAAHEPVGVDALVAAEAERAGVDAADQDVHPAAEELPGDDRLLAALEVADAGDVLTSLDRGLAGMITEKGRSLSGGQRQRVALARALLTEAPALVLIEPTSALDSHTESRVARRLHAARRGRTTIVATESPLVLEACDEVVLLDDDGERARSTHRELLARAREGDPDALAYRAVVARAYGEQPDDDGAGCGPDGDGEPAGPSEPAGPDAATAAGAARS</sequence>
<dbReference type="EMBL" id="JAPTMY010000026">
    <property type="protein sequence ID" value="MCZ0858649.1"/>
    <property type="molecule type" value="Genomic_DNA"/>
</dbReference>
<dbReference type="PROSITE" id="PS50929">
    <property type="entry name" value="ABC_TM1F"/>
    <property type="match status" value="1"/>
</dbReference>
<keyword evidence="10" id="KW-1185">Reference proteome</keyword>
<evidence type="ECO:0000256" key="1">
    <source>
        <dbReference type="ARBA" id="ARBA00004651"/>
    </source>
</evidence>
<dbReference type="Gene3D" id="3.40.50.300">
    <property type="entry name" value="P-loop containing nucleotide triphosphate hydrolases"/>
    <property type="match status" value="1"/>
</dbReference>
<dbReference type="InterPro" id="IPR036640">
    <property type="entry name" value="ABC1_TM_sf"/>
</dbReference>
<evidence type="ECO:0000313" key="10">
    <source>
        <dbReference type="Proteomes" id="UP001072034"/>
    </source>
</evidence>
<organism evidence="9 10">
    <name type="scientific">Actinomyces israelii</name>
    <dbReference type="NCBI Taxonomy" id="1659"/>
    <lineage>
        <taxon>Bacteria</taxon>
        <taxon>Bacillati</taxon>
        <taxon>Actinomycetota</taxon>
        <taxon>Actinomycetes</taxon>
        <taxon>Actinomycetales</taxon>
        <taxon>Actinomycetaceae</taxon>
        <taxon>Actinomyces</taxon>
    </lineage>
</organism>
<evidence type="ECO:0000256" key="3">
    <source>
        <dbReference type="ARBA" id="ARBA00022989"/>
    </source>
</evidence>